<keyword evidence="5" id="KW-0547">Nucleotide-binding</keyword>
<dbReference type="GO" id="GO:0030295">
    <property type="term" value="F:protein kinase activator activity"/>
    <property type="evidence" value="ECO:0007669"/>
    <property type="project" value="TreeGrafter"/>
</dbReference>
<evidence type="ECO:0000259" key="12">
    <source>
        <dbReference type="PROSITE" id="PS50109"/>
    </source>
</evidence>
<dbReference type="SUPFAM" id="SSF47384">
    <property type="entry name" value="Homodimeric domain of signal transducing histidine kinase"/>
    <property type="match status" value="1"/>
</dbReference>
<evidence type="ECO:0000256" key="5">
    <source>
        <dbReference type="ARBA" id="ARBA00022741"/>
    </source>
</evidence>
<keyword evidence="11" id="KW-0732">Signal</keyword>
<dbReference type="SMART" id="SM00028">
    <property type="entry name" value="TPR"/>
    <property type="match status" value="7"/>
</dbReference>
<dbReference type="GO" id="GO:0000155">
    <property type="term" value="F:phosphorelay sensor kinase activity"/>
    <property type="evidence" value="ECO:0007669"/>
    <property type="project" value="InterPro"/>
</dbReference>
<dbReference type="PANTHER" id="PTHR42878">
    <property type="entry name" value="TWO-COMPONENT HISTIDINE KINASE"/>
    <property type="match status" value="1"/>
</dbReference>
<protein>
    <recommendedName>
        <fullName evidence="2">histidine kinase</fullName>
        <ecNumber evidence="2">2.7.13.3</ecNumber>
    </recommendedName>
</protein>
<dbReference type="PROSITE" id="PS50109">
    <property type="entry name" value="HIS_KIN"/>
    <property type="match status" value="1"/>
</dbReference>
<dbReference type="CDD" id="cd00082">
    <property type="entry name" value="HisKA"/>
    <property type="match status" value="1"/>
</dbReference>
<evidence type="ECO:0000256" key="11">
    <source>
        <dbReference type="SAM" id="SignalP"/>
    </source>
</evidence>
<evidence type="ECO:0000256" key="7">
    <source>
        <dbReference type="ARBA" id="ARBA00022840"/>
    </source>
</evidence>
<dbReference type="CDD" id="cd00075">
    <property type="entry name" value="HATPase"/>
    <property type="match status" value="1"/>
</dbReference>
<dbReference type="InterPro" id="IPR050351">
    <property type="entry name" value="BphY/WalK/GraS-like"/>
</dbReference>
<keyword evidence="8" id="KW-0902">Two-component regulatory system</keyword>
<dbReference type="PRINTS" id="PR00344">
    <property type="entry name" value="BCTRLSENSOR"/>
</dbReference>
<dbReference type="GO" id="GO:0005524">
    <property type="term" value="F:ATP binding"/>
    <property type="evidence" value="ECO:0007669"/>
    <property type="project" value="UniProtKB-KW"/>
</dbReference>
<dbReference type="EC" id="2.7.13.3" evidence="2"/>
<dbReference type="FunFam" id="3.30.565.10:FF:000006">
    <property type="entry name" value="Sensor histidine kinase WalK"/>
    <property type="match status" value="1"/>
</dbReference>
<dbReference type="InterPro" id="IPR003594">
    <property type="entry name" value="HATPase_dom"/>
</dbReference>
<proteinExistence type="predicted"/>
<feature type="repeat" description="TPR" evidence="9">
    <location>
        <begin position="212"/>
        <end position="245"/>
    </location>
</feature>
<keyword evidence="6" id="KW-0418">Kinase</keyword>
<dbReference type="Proteomes" id="UP000266389">
    <property type="component" value="Unassembled WGS sequence"/>
</dbReference>
<dbReference type="Pfam" id="PF13424">
    <property type="entry name" value="TPR_12"/>
    <property type="match status" value="3"/>
</dbReference>
<dbReference type="PROSITE" id="PS50005">
    <property type="entry name" value="TPR"/>
    <property type="match status" value="2"/>
</dbReference>
<dbReference type="InterPro" id="IPR019734">
    <property type="entry name" value="TPR_rpt"/>
</dbReference>
<evidence type="ECO:0000256" key="2">
    <source>
        <dbReference type="ARBA" id="ARBA00012438"/>
    </source>
</evidence>
<accession>A0A395LWF4</accession>
<dbReference type="SUPFAM" id="SSF55874">
    <property type="entry name" value="ATPase domain of HSP90 chaperone/DNA topoisomerase II/histidine kinase"/>
    <property type="match status" value="1"/>
</dbReference>
<comment type="caution">
    <text evidence="13">The sequence shown here is derived from an EMBL/GenBank/DDBJ whole genome shotgun (WGS) entry which is preliminary data.</text>
</comment>
<feature type="signal peptide" evidence="11">
    <location>
        <begin position="1"/>
        <end position="29"/>
    </location>
</feature>
<dbReference type="SUPFAM" id="SSF48452">
    <property type="entry name" value="TPR-like"/>
    <property type="match status" value="2"/>
</dbReference>
<dbReference type="InterPro" id="IPR004358">
    <property type="entry name" value="Sig_transdc_His_kin-like_C"/>
</dbReference>
<dbReference type="EMBL" id="PHFL01000071">
    <property type="protein sequence ID" value="RFM22993.1"/>
    <property type="molecule type" value="Genomic_DNA"/>
</dbReference>
<dbReference type="Gene3D" id="3.30.565.10">
    <property type="entry name" value="Histidine kinase-like ATPase, C-terminal domain"/>
    <property type="match status" value="1"/>
</dbReference>
<evidence type="ECO:0000256" key="10">
    <source>
        <dbReference type="SAM" id="Coils"/>
    </source>
</evidence>
<evidence type="ECO:0000313" key="13">
    <source>
        <dbReference type="EMBL" id="RFM22993.1"/>
    </source>
</evidence>
<organism evidence="13 14">
    <name type="scientific">Candidatus Thermochlorobacter aerophilus</name>
    <dbReference type="NCBI Taxonomy" id="1868324"/>
    <lineage>
        <taxon>Bacteria</taxon>
        <taxon>Pseudomonadati</taxon>
        <taxon>Chlorobiota</taxon>
        <taxon>Chlorobiia</taxon>
        <taxon>Chlorobiales</taxon>
        <taxon>Candidatus Thermochlorobacteriaceae</taxon>
        <taxon>Candidatus Thermochlorobacter</taxon>
    </lineage>
</organism>
<keyword evidence="7" id="KW-0067">ATP-binding</keyword>
<gene>
    <name evidence="13" type="ORF">D0433_13215</name>
</gene>
<evidence type="ECO:0000256" key="1">
    <source>
        <dbReference type="ARBA" id="ARBA00000085"/>
    </source>
</evidence>
<evidence type="ECO:0000256" key="3">
    <source>
        <dbReference type="ARBA" id="ARBA00022553"/>
    </source>
</evidence>
<keyword evidence="9" id="KW-0802">TPR repeat</keyword>
<keyword evidence="4" id="KW-0808">Transferase</keyword>
<feature type="coiled-coil region" evidence="10">
    <location>
        <begin position="445"/>
        <end position="488"/>
    </location>
</feature>
<dbReference type="Pfam" id="PF02518">
    <property type="entry name" value="HATPase_c"/>
    <property type="match status" value="1"/>
</dbReference>
<name>A0A395LWF4_9BACT</name>
<evidence type="ECO:0000256" key="8">
    <source>
        <dbReference type="ARBA" id="ARBA00023012"/>
    </source>
</evidence>
<dbReference type="PANTHER" id="PTHR42878:SF7">
    <property type="entry name" value="SENSOR HISTIDINE KINASE GLRK"/>
    <property type="match status" value="1"/>
</dbReference>
<reference evidence="13 14" key="1">
    <citation type="journal article" date="2011" name="ISME J.">
        <title>Community ecology of hot spring cyanobacterial mats: predominant populations and their functional potential.</title>
        <authorList>
            <person name="Klatt C.G."/>
            <person name="Wood J.M."/>
            <person name="Rusch D.B."/>
            <person name="Bateson M.M."/>
            <person name="Hamamura N."/>
            <person name="Heidelberg J.F."/>
            <person name="Grossman A.R."/>
            <person name="Bhaya D."/>
            <person name="Cohan F.M."/>
            <person name="Kuhl M."/>
            <person name="Bryant D.A."/>
            <person name="Ward D.M."/>
        </authorList>
    </citation>
    <scope>NUCLEOTIDE SEQUENCE [LARGE SCALE GENOMIC DNA]</scope>
    <source>
        <strain evidence="13">OS</strain>
    </source>
</reference>
<dbReference type="GO" id="GO:0000156">
    <property type="term" value="F:phosphorelay response regulator activity"/>
    <property type="evidence" value="ECO:0007669"/>
    <property type="project" value="TreeGrafter"/>
</dbReference>
<dbReference type="InterPro" id="IPR036890">
    <property type="entry name" value="HATPase_C_sf"/>
</dbReference>
<dbReference type="SMART" id="SM00387">
    <property type="entry name" value="HATPase_c"/>
    <property type="match status" value="1"/>
</dbReference>
<dbReference type="Gene3D" id="1.10.287.130">
    <property type="match status" value="1"/>
</dbReference>
<dbReference type="InterPro" id="IPR011990">
    <property type="entry name" value="TPR-like_helical_dom_sf"/>
</dbReference>
<dbReference type="SMART" id="SM00388">
    <property type="entry name" value="HisKA"/>
    <property type="match status" value="1"/>
</dbReference>
<dbReference type="InterPro" id="IPR003661">
    <property type="entry name" value="HisK_dim/P_dom"/>
</dbReference>
<dbReference type="GO" id="GO:0007234">
    <property type="term" value="P:osmosensory signaling via phosphorelay pathway"/>
    <property type="evidence" value="ECO:0007669"/>
    <property type="project" value="TreeGrafter"/>
</dbReference>
<dbReference type="InterPro" id="IPR036097">
    <property type="entry name" value="HisK_dim/P_sf"/>
</dbReference>
<comment type="catalytic activity">
    <reaction evidence="1">
        <text>ATP + protein L-histidine = ADP + protein N-phospho-L-histidine.</text>
        <dbReference type="EC" id="2.7.13.3"/>
    </reaction>
</comment>
<feature type="domain" description="Histidine kinase" evidence="12">
    <location>
        <begin position="496"/>
        <end position="733"/>
    </location>
</feature>
<dbReference type="Pfam" id="PF13181">
    <property type="entry name" value="TPR_8"/>
    <property type="match status" value="1"/>
</dbReference>
<evidence type="ECO:0000313" key="14">
    <source>
        <dbReference type="Proteomes" id="UP000266389"/>
    </source>
</evidence>
<keyword evidence="10" id="KW-0175">Coiled coil</keyword>
<evidence type="ECO:0000256" key="4">
    <source>
        <dbReference type="ARBA" id="ARBA00022679"/>
    </source>
</evidence>
<keyword evidence="3" id="KW-0597">Phosphoprotein</keyword>
<dbReference type="Pfam" id="PF00512">
    <property type="entry name" value="HisKA"/>
    <property type="match status" value="1"/>
</dbReference>
<dbReference type="AlphaFoldDB" id="A0A395LWF4"/>
<dbReference type="Gene3D" id="1.25.40.10">
    <property type="entry name" value="Tetratricopeptide repeat domain"/>
    <property type="match status" value="2"/>
</dbReference>
<evidence type="ECO:0000256" key="9">
    <source>
        <dbReference type="PROSITE-ProRule" id="PRU00339"/>
    </source>
</evidence>
<evidence type="ECO:0000256" key="6">
    <source>
        <dbReference type="ARBA" id="ARBA00022777"/>
    </source>
</evidence>
<feature type="repeat" description="TPR" evidence="9">
    <location>
        <begin position="172"/>
        <end position="205"/>
    </location>
</feature>
<sequence length="735" mass="82099">MKRGMQAMLPIAAQVVAWAVLLCAVGAQAQAQARRQDGSATIIMQQLPDSSHAIALNELAEKYRTILPDSALFYAKRAEEISARLGFVKGLIRSLNTQANVIRDKGAYADAIIIYKRALSICDSAGQLADKPKLFNNIAIAYSRQGDYVQALENHFQSLRIKEKLGDSLGMANSMANIGLIYKKQKQYDEALKMYSLALKTFRTFNNDEGMAAVLNNIGAIYRIQEKYDSAQVYYEASLEVERRIGKKAGNDNPPNVATALINLADVYAEKNELVKARKAAEEAFKLYSAIDDRSGLITATRMLGIICSKEGKIKEALSYLSQSIEIAQSLREPEEMRNSYLSLSELYEKIGDYHKALEAYKNFHALYDTLLNLEKAKTINSLKTQFETEKKEKEIERLRREKEIQELELLRQTLLRNSFIIIAVLALALATTAYRSYRIKRKSEQVLREKNEALDAALKIAEQQRKVAEAQRKVAEEQRQIAEEANRIKTELLSIAAHDLKNPLQSISGFAELAKEQLDKAVADGEASRSAIVRAFLDKIYSSSQRMAELIKCLLETTVLEEGKIALNLTETNVSALVETVVAEYEEHARRKSQVIQMQIEPNCYAKADQVRLREVIENLLSNAIKYSPNAKTITVYCEKKREPVKAESSKMPASVLIAVKDEGQGLTEDDKRKVFGKFQRLSARPTGGESSTGLGLAIVKQIVELHGGKVWVESEGKDKGATFYVALPANSTM</sequence>
<feature type="chain" id="PRO_5017463005" description="histidine kinase" evidence="11">
    <location>
        <begin position="30"/>
        <end position="735"/>
    </location>
</feature>
<dbReference type="InterPro" id="IPR005467">
    <property type="entry name" value="His_kinase_dom"/>
</dbReference>